<gene>
    <name evidence="3" type="ORF">SCD_n02943</name>
</gene>
<dbReference type="InterPro" id="IPR007445">
    <property type="entry name" value="PilO"/>
</dbReference>
<dbReference type="HOGENOM" id="CLU_102444_1_0_4"/>
<dbReference type="Proteomes" id="UP000015559">
    <property type="component" value="Chromosome"/>
</dbReference>
<proteinExistence type="predicted"/>
<evidence type="ECO:0000256" key="2">
    <source>
        <dbReference type="SAM" id="Phobius"/>
    </source>
</evidence>
<dbReference type="GO" id="GO:0043107">
    <property type="term" value="P:type IV pilus-dependent motility"/>
    <property type="evidence" value="ECO:0007669"/>
    <property type="project" value="InterPro"/>
</dbReference>
<protein>
    <submittedName>
        <fullName evidence="3">Pilus assembly protein PilO</fullName>
    </submittedName>
</protein>
<dbReference type="STRING" id="1163617.SCD_n02943"/>
<dbReference type="KEGG" id="sdr:SCD_n02943"/>
<dbReference type="RefSeq" id="WP_009207296.1">
    <property type="nucleotide sequence ID" value="NC_022357.1"/>
</dbReference>
<accession>S6B8U2</accession>
<feature type="coiled-coil region" evidence="1">
    <location>
        <begin position="66"/>
        <end position="93"/>
    </location>
</feature>
<feature type="transmembrane region" description="Helical" evidence="2">
    <location>
        <begin position="20"/>
        <end position="40"/>
    </location>
</feature>
<evidence type="ECO:0000313" key="4">
    <source>
        <dbReference type="Proteomes" id="UP000015559"/>
    </source>
</evidence>
<dbReference type="InterPro" id="IPR014717">
    <property type="entry name" value="Transl_elong_EF1B/ribsomal_bS6"/>
</dbReference>
<dbReference type="PANTHER" id="PTHR39555:SF1">
    <property type="entry name" value="TYPE IV PILUS INNER MEMBRANE COMPONENT PILO"/>
    <property type="match status" value="1"/>
</dbReference>
<keyword evidence="2" id="KW-1133">Transmembrane helix</keyword>
<evidence type="ECO:0000256" key="1">
    <source>
        <dbReference type="SAM" id="Coils"/>
    </source>
</evidence>
<dbReference type="eggNOG" id="COG3167">
    <property type="taxonomic scope" value="Bacteria"/>
</dbReference>
<dbReference type="Gene3D" id="3.30.70.60">
    <property type="match status" value="1"/>
</dbReference>
<dbReference type="AlphaFoldDB" id="S6B8U2"/>
<dbReference type="Pfam" id="PF04350">
    <property type="entry name" value="PilO"/>
    <property type="match status" value="1"/>
</dbReference>
<name>S6B8U2_SULDS</name>
<keyword evidence="4" id="KW-1185">Reference proteome</keyword>
<keyword evidence="2" id="KW-0472">Membrane</keyword>
<reference evidence="3 4" key="1">
    <citation type="journal article" date="2012" name="Appl. Environ. Microbiol.">
        <title>Draft genome sequence of a psychrotolerant sulfur-oxidizing bacterium, Sulfuricella denitrificans skB26, and proteomic insights into cold adaptation.</title>
        <authorList>
            <person name="Watanabe T."/>
            <person name="Kojima H."/>
            <person name="Fukui M."/>
        </authorList>
    </citation>
    <scope>NUCLEOTIDE SEQUENCE [LARGE SCALE GENOMIC DNA]</scope>
    <source>
        <strain evidence="4">skB26</strain>
    </source>
</reference>
<keyword evidence="1" id="KW-0175">Coiled coil</keyword>
<dbReference type="Gene3D" id="1.10.287.540">
    <property type="entry name" value="Helix hairpin bin"/>
    <property type="match status" value="1"/>
</dbReference>
<dbReference type="EMBL" id="AP013066">
    <property type="protein sequence ID" value="BAN36742.1"/>
    <property type="molecule type" value="Genomic_DNA"/>
</dbReference>
<dbReference type="GO" id="GO:0043683">
    <property type="term" value="P:type IV pilus assembly"/>
    <property type="evidence" value="ECO:0007669"/>
    <property type="project" value="InterPro"/>
</dbReference>
<sequence length="210" mass="23780">MNLDDFTKLNPKDIGNWPIIPKVLALCGLFVLILFAGYWFDWQNQLADLDAAKEKESQLRETFISKKKQVVNLDTYRRQLKDLEQAFGALIKQLPNKAEMDALLTDINQAGLGRGLEFELFRPANNEILSEFYAERPISIRVTGNYHDLGAFASDVSRLPRIVTLNEINITPSGQTLTMSAVAKTYRYLDENELAAQKAAQRKSAKEAKK</sequence>
<evidence type="ECO:0000313" key="3">
    <source>
        <dbReference type="EMBL" id="BAN36742.1"/>
    </source>
</evidence>
<dbReference type="PANTHER" id="PTHR39555">
    <property type="entry name" value="FIMBRIAL ASSEMBLY PROTEIN PILO-LIKE PROTEIN-RELATED"/>
    <property type="match status" value="1"/>
</dbReference>
<dbReference type="PIRSF" id="PIRSF016482">
    <property type="entry name" value="PilO"/>
    <property type="match status" value="1"/>
</dbReference>
<dbReference type="OrthoDB" id="9802133at2"/>
<keyword evidence="2" id="KW-0812">Transmembrane</keyword>
<organism evidence="3 4">
    <name type="scientific">Sulfuricella denitrificans (strain DSM 22764 / NBRC 105220 / skB26)</name>
    <dbReference type="NCBI Taxonomy" id="1163617"/>
    <lineage>
        <taxon>Bacteria</taxon>
        <taxon>Pseudomonadati</taxon>
        <taxon>Pseudomonadota</taxon>
        <taxon>Betaproteobacteria</taxon>
        <taxon>Nitrosomonadales</taxon>
        <taxon>Sulfuricellaceae</taxon>
        <taxon>Sulfuricella</taxon>
    </lineage>
</organism>